<evidence type="ECO:0000256" key="3">
    <source>
        <dbReference type="ARBA" id="ARBA00022448"/>
    </source>
</evidence>
<protein>
    <submittedName>
        <fullName evidence="9">YgaZ protein</fullName>
    </submittedName>
</protein>
<evidence type="ECO:0000256" key="4">
    <source>
        <dbReference type="ARBA" id="ARBA00022475"/>
    </source>
</evidence>
<keyword evidence="6 8" id="KW-1133">Transmembrane helix</keyword>
<keyword evidence="5 8" id="KW-0812">Transmembrane</keyword>
<dbReference type="Pfam" id="PF03591">
    <property type="entry name" value="AzlC"/>
    <property type="match status" value="1"/>
</dbReference>
<keyword evidence="4" id="KW-1003">Cell membrane</keyword>
<comment type="caution">
    <text evidence="9">The sequence shown here is derived from an EMBL/GenBank/DDBJ whole genome shotgun (WGS) entry which is preliminary data.</text>
</comment>
<evidence type="ECO:0000256" key="7">
    <source>
        <dbReference type="ARBA" id="ARBA00023136"/>
    </source>
</evidence>
<dbReference type="PANTHER" id="PTHR34979">
    <property type="entry name" value="INNER MEMBRANE PROTEIN YGAZ"/>
    <property type="match status" value="1"/>
</dbReference>
<evidence type="ECO:0000256" key="5">
    <source>
        <dbReference type="ARBA" id="ARBA00022692"/>
    </source>
</evidence>
<keyword evidence="7 8" id="KW-0472">Membrane</keyword>
<proteinExistence type="inferred from homology"/>
<evidence type="ECO:0000256" key="6">
    <source>
        <dbReference type="ARBA" id="ARBA00022989"/>
    </source>
</evidence>
<evidence type="ECO:0000313" key="10">
    <source>
        <dbReference type="Proteomes" id="UP000032232"/>
    </source>
</evidence>
<feature type="transmembrane region" description="Helical" evidence="8">
    <location>
        <begin position="12"/>
        <end position="31"/>
    </location>
</feature>
<evidence type="ECO:0000313" key="9">
    <source>
        <dbReference type="EMBL" id="KIT15502.1"/>
    </source>
</evidence>
<evidence type="ECO:0000256" key="1">
    <source>
        <dbReference type="ARBA" id="ARBA00004651"/>
    </source>
</evidence>
<feature type="transmembrane region" description="Helical" evidence="8">
    <location>
        <begin position="132"/>
        <end position="154"/>
    </location>
</feature>
<reference evidence="9 10" key="1">
    <citation type="submission" date="2015-02" db="EMBL/GenBank/DDBJ databases">
        <title>Genome Sequence of Jannaschia aquimarina DSM28248, a member of the Roseobacter clade.</title>
        <authorList>
            <person name="Voget S."/>
            <person name="Daniel R."/>
        </authorList>
    </citation>
    <scope>NUCLEOTIDE SEQUENCE [LARGE SCALE GENOMIC DNA]</scope>
    <source>
        <strain evidence="9 10">GSW-M26</strain>
    </source>
</reference>
<keyword evidence="3" id="KW-0813">Transport</keyword>
<comment type="subcellular location">
    <subcellularLocation>
        <location evidence="1">Cell membrane</location>
        <topology evidence="1">Multi-pass membrane protein</topology>
    </subcellularLocation>
</comment>
<name>A0A0D1CL28_9RHOB</name>
<gene>
    <name evidence="9" type="primary">ygaZ</name>
    <name evidence="9" type="ORF">jaqu_27500</name>
</gene>
<feature type="transmembrane region" description="Helical" evidence="8">
    <location>
        <begin position="186"/>
        <end position="219"/>
    </location>
</feature>
<dbReference type="GO" id="GO:0005886">
    <property type="term" value="C:plasma membrane"/>
    <property type="evidence" value="ECO:0007669"/>
    <property type="project" value="UniProtKB-SubCell"/>
</dbReference>
<feature type="transmembrane region" description="Helical" evidence="8">
    <location>
        <begin position="161"/>
        <end position="180"/>
    </location>
</feature>
<dbReference type="STRING" id="935700.jaqu_27500"/>
<organism evidence="9 10">
    <name type="scientific">Jannaschia aquimarina</name>
    <dbReference type="NCBI Taxonomy" id="935700"/>
    <lineage>
        <taxon>Bacteria</taxon>
        <taxon>Pseudomonadati</taxon>
        <taxon>Pseudomonadota</taxon>
        <taxon>Alphaproteobacteria</taxon>
        <taxon>Rhodobacterales</taxon>
        <taxon>Roseobacteraceae</taxon>
        <taxon>Jannaschia</taxon>
    </lineage>
</organism>
<dbReference type="AlphaFoldDB" id="A0A0D1CL28"/>
<dbReference type="RefSeq" id="WP_043919544.1">
    <property type="nucleotide sequence ID" value="NZ_FZPF01000012.1"/>
</dbReference>
<dbReference type="GO" id="GO:1903785">
    <property type="term" value="P:L-valine transmembrane transport"/>
    <property type="evidence" value="ECO:0007669"/>
    <property type="project" value="TreeGrafter"/>
</dbReference>
<dbReference type="PATRIC" id="fig|935700.4.peg.2848"/>
<evidence type="ECO:0000256" key="2">
    <source>
        <dbReference type="ARBA" id="ARBA00010735"/>
    </source>
</evidence>
<dbReference type="PANTHER" id="PTHR34979:SF1">
    <property type="entry name" value="INNER MEMBRANE PROTEIN YGAZ"/>
    <property type="match status" value="1"/>
</dbReference>
<sequence length="227" mass="23961">MRSGFNQGIRDGMPFVVIMVPFGVLFGVLATEAGLDLAQTMAFSSLVIAGASQLTALQLMEQGAPTAIVILSALAVNLRMVMYSASMVPHVGKAGPGTRGLISYLLVDQTYALSVETYERRSDWDVAEKVRYFLGTALPVFPCWVGSTLAGAVLGTRIPDAWSLDFAVPLAFLALVGPMLKTRAHVAAAFVSAAGAMALAWIPWNLGLIVAAMAAMAVGAELERRAE</sequence>
<dbReference type="InterPro" id="IPR011606">
    <property type="entry name" value="Brnchd-chn_aa_trnsp_permease"/>
</dbReference>
<comment type="similarity">
    <text evidence="2">Belongs to the AzlC family.</text>
</comment>
<evidence type="ECO:0000256" key="8">
    <source>
        <dbReference type="SAM" id="Phobius"/>
    </source>
</evidence>
<dbReference type="OrthoDB" id="3579489at2"/>
<dbReference type="EMBL" id="JYFE01000049">
    <property type="protein sequence ID" value="KIT15502.1"/>
    <property type="molecule type" value="Genomic_DNA"/>
</dbReference>
<keyword evidence="10" id="KW-1185">Reference proteome</keyword>
<dbReference type="Proteomes" id="UP000032232">
    <property type="component" value="Unassembled WGS sequence"/>
</dbReference>
<accession>A0A0D1CL28</accession>